<dbReference type="EMBL" id="FOKY01000007">
    <property type="protein sequence ID" value="SFB82273.1"/>
    <property type="molecule type" value="Genomic_DNA"/>
</dbReference>
<gene>
    <name evidence="1" type="ORF">SAMN02745150_00955</name>
</gene>
<dbReference type="STRING" id="34097.SAMN02745150_00955"/>
<evidence type="ECO:0000313" key="2">
    <source>
        <dbReference type="Proteomes" id="UP000240042"/>
    </source>
</evidence>
<accession>A0A1I1EBG0</accession>
<organism evidence="1 2">
    <name type="scientific">Brevinema andersonii</name>
    <dbReference type="NCBI Taxonomy" id="34097"/>
    <lineage>
        <taxon>Bacteria</taxon>
        <taxon>Pseudomonadati</taxon>
        <taxon>Spirochaetota</taxon>
        <taxon>Spirochaetia</taxon>
        <taxon>Brevinematales</taxon>
        <taxon>Brevinemataceae</taxon>
        <taxon>Brevinema</taxon>
    </lineage>
</organism>
<name>A0A1I1EBG0_BREAD</name>
<dbReference type="AlphaFoldDB" id="A0A1I1EBG0"/>
<dbReference type="RefSeq" id="WP_092319160.1">
    <property type="nucleotide sequence ID" value="NZ_FOKY01000007.1"/>
</dbReference>
<sequence>MYISEVDGYIEPIYNKLKILERKFELSCIGLKDQEKLLQIYKDLKQIKHDLEKLKKYELTWEDLKKYNITANNLEKSIQVSTSKEANYKTSIEDFMALAEVPIEQYSKYGKQPINEFYSIINYFNDNYLNLFTQKILISSSKTSNIREIIYLQYQEILRLFKNYINYIDFGTDYYGKTKQHNMKQSISQKEYQNLLQKLLIFITSIKNYIYNIQNDSSFTEEDFNKNISGVSPDSRIYGLTLKVALEECLTFTQELEEYLHIAEKDIIDTININENKKEL</sequence>
<protein>
    <submittedName>
        <fullName evidence="1">Uncharacterized protein</fullName>
    </submittedName>
</protein>
<evidence type="ECO:0000313" key="1">
    <source>
        <dbReference type="EMBL" id="SFB82273.1"/>
    </source>
</evidence>
<keyword evidence="2" id="KW-1185">Reference proteome</keyword>
<proteinExistence type="predicted"/>
<dbReference type="Proteomes" id="UP000240042">
    <property type="component" value="Unassembled WGS sequence"/>
</dbReference>
<reference evidence="2" key="1">
    <citation type="submission" date="2016-10" db="EMBL/GenBank/DDBJ databases">
        <authorList>
            <person name="Varghese N."/>
            <person name="Submissions S."/>
        </authorList>
    </citation>
    <scope>NUCLEOTIDE SEQUENCE [LARGE SCALE GENOMIC DNA]</scope>
    <source>
        <strain evidence="2">ATCC 43811</strain>
    </source>
</reference>